<evidence type="ECO:0000313" key="1">
    <source>
        <dbReference type="EMBL" id="KXN67723.1"/>
    </source>
</evidence>
<dbReference type="SUPFAM" id="SSF52047">
    <property type="entry name" value="RNI-like"/>
    <property type="match status" value="1"/>
</dbReference>
<protein>
    <recommendedName>
        <fullName evidence="3">RNI-like protein</fullName>
    </recommendedName>
</protein>
<name>A0A137NXX6_CONC2</name>
<organism evidence="1 2">
    <name type="scientific">Conidiobolus coronatus (strain ATCC 28846 / CBS 209.66 / NRRL 28638)</name>
    <name type="common">Delacroixia coronata</name>
    <dbReference type="NCBI Taxonomy" id="796925"/>
    <lineage>
        <taxon>Eukaryota</taxon>
        <taxon>Fungi</taxon>
        <taxon>Fungi incertae sedis</taxon>
        <taxon>Zoopagomycota</taxon>
        <taxon>Entomophthoromycotina</taxon>
        <taxon>Entomophthoromycetes</taxon>
        <taxon>Entomophthorales</taxon>
        <taxon>Ancylistaceae</taxon>
        <taxon>Conidiobolus</taxon>
    </lineage>
</organism>
<dbReference type="Proteomes" id="UP000070444">
    <property type="component" value="Unassembled WGS sequence"/>
</dbReference>
<dbReference type="AlphaFoldDB" id="A0A137NXX6"/>
<keyword evidence="2" id="KW-1185">Reference proteome</keyword>
<dbReference type="Gene3D" id="3.80.10.10">
    <property type="entry name" value="Ribonuclease Inhibitor"/>
    <property type="match status" value="1"/>
</dbReference>
<accession>A0A137NXX6</accession>
<gene>
    <name evidence="1" type="ORF">CONCODRAFT_10175</name>
</gene>
<proteinExistence type="predicted"/>
<dbReference type="InterPro" id="IPR032675">
    <property type="entry name" value="LRR_dom_sf"/>
</dbReference>
<evidence type="ECO:0000313" key="2">
    <source>
        <dbReference type="Proteomes" id="UP000070444"/>
    </source>
</evidence>
<dbReference type="EMBL" id="KQ964617">
    <property type="protein sequence ID" value="KXN67723.1"/>
    <property type="molecule type" value="Genomic_DNA"/>
</dbReference>
<reference evidence="1 2" key="1">
    <citation type="journal article" date="2015" name="Genome Biol. Evol.">
        <title>Phylogenomic analyses indicate that early fungi evolved digesting cell walls of algal ancestors of land plants.</title>
        <authorList>
            <person name="Chang Y."/>
            <person name="Wang S."/>
            <person name="Sekimoto S."/>
            <person name="Aerts A.L."/>
            <person name="Choi C."/>
            <person name="Clum A."/>
            <person name="LaButti K.M."/>
            <person name="Lindquist E.A."/>
            <person name="Yee Ngan C."/>
            <person name="Ohm R.A."/>
            <person name="Salamov A.A."/>
            <person name="Grigoriev I.V."/>
            <person name="Spatafora J.W."/>
            <person name="Berbee M.L."/>
        </authorList>
    </citation>
    <scope>NUCLEOTIDE SEQUENCE [LARGE SCALE GENOMIC DNA]</scope>
    <source>
        <strain evidence="1 2">NRRL 28638</strain>
    </source>
</reference>
<evidence type="ECO:0008006" key="3">
    <source>
        <dbReference type="Google" id="ProtNLM"/>
    </source>
</evidence>
<sequence length="376" mass="43847">MNNENAIDWNLILINVQIHLYLPKSDLANLSLTSKLIGKKLFPMLYKSTKISENILLNQPSYFMNNQILEFRDIDSLSYLRLIGKNWFNKEAAFKEAHIDPFIKELKSQVKLRAIRSESLSFDHLLKACYYLLPITLEFLNLRNLSLNYCIVSLKQLNNVMEKLTKLEVLDLKNIYIIKSSDCSSINNINLPQSLCSLTYSNVNSWLTNIPLKKPHHFLSTTCMVYDNLIRLFSPVHISSLRKFCYISNIGSEEYIAFLRFNNQIEDLSLPITLISAIKTNSELLTNLKKLRLYAQNFNYEQIAPDNLNIPNFPNLEELNLNLRTNTEMKFAELLIKKCPKLRKLNITSIEFEIQKLRELVKFAKNLKYFNGEVLF</sequence>